<proteinExistence type="predicted"/>
<dbReference type="OrthoDB" id="2446218at2759"/>
<gene>
    <name evidence="2" type="ORF">CDL12_01786</name>
</gene>
<evidence type="ECO:0000313" key="3">
    <source>
        <dbReference type="Proteomes" id="UP000231279"/>
    </source>
</evidence>
<protein>
    <submittedName>
        <fullName evidence="2">Uncharacterized protein</fullName>
    </submittedName>
</protein>
<dbReference type="InterPro" id="IPR012340">
    <property type="entry name" value="NA-bd_OB-fold"/>
</dbReference>
<dbReference type="EMBL" id="NKXS01000231">
    <property type="protein sequence ID" value="PIN25471.1"/>
    <property type="molecule type" value="Genomic_DNA"/>
</dbReference>
<keyword evidence="3" id="KW-1185">Reference proteome</keyword>
<dbReference type="Proteomes" id="UP000231279">
    <property type="component" value="Unassembled WGS sequence"/>
</dbReference>
<sequence length="430" mass="48912">MAATIGWYGPLIDLGKASSYVGDYVQLLVFVHKSTPIQYKIARNGGELVRMDILVGDETRSYFPVTIWQKQMGSQVFAGHVFLLQNLKITRFGDVVEARALHCSSLQCLLHPNDLASFKGLDELIAECRIGITARDKLQKVVGWLQRARLAHCGSLLNCHEHRRQIKVNWKVHEEIYYQKCSTLSELCQRIDSRKTIFHACVGEIFLPITWVDLQESQAERMFVSRRLQILGEKYLADDLITTGCELCGTPVDAKLGSSMEQNTMPLYCQRSSDRLHVMGTIYRPFLLYVWDDSEYLPLLVTNKAAELLFGNIPAEKVYSSHNSRQQAQRCCQNYTAFQNSHSSCATTKKMVNPESSSTGKSLQMKDKNPGDGNPNFYMIWLILLNMLFQHGKNSPMKFKVTVHTSRDWEGGRFEMESFSVPAFKRITAA</sequence>
<organism evidence="2 3">
    <name type="scientific">Handroanthus impetiginosus</name>
    <dbReference type="NCBI Taxonomy" id="429701"/>
    <lineage>
        <taxon>Eukaryota</taxon>
        <taxon>Viridiplantae</taxon>
        <taxon>Streptophyta</taxon>
        <taxon>Embryophyta</taxon>
        <taxon>Tracheophyta</taxon>
        <taxon>Spermatophyta</taxon>
        <taxon>Magnoliopsida</taxon>
        <taxon>eudicotyledons</taxon>
        <taxon>Gunneridae</taxon>
        <taxon>Pentapetalae</taxon>
        <taxon>asterids</taxon>
        <taxon>lamiids</taxon>
        <taxon>Lamiales</taxon>
        <taxon>Bignoniaceae</taxon>
        <taxon>Crescentiina</taxon>
        <taxon>Tabebuia alliance</taxon>
        <taxon>Handroanthus</taxon>
    </lineage>
</organism>
<name>A0A2G9I6T9_9LAMI</name>
<dbReference type="SUPFAM" id="SSF50249">
    <property type="entry name" value="Nucleic acid-binding proteins"/>
    <property type="match status" value="1"/>
</dbReference>
<feature type="region of interest" description="Disordered" evidence="1">
    <location>
        <begin position="350"/>
        <end position="369"/>
    </location>
</feature>
<evidence type="ECO:0000313" key="2">
    <source>
        <dbReference type="EMBL" id="PIN25471.1"/>
    </source>
</evidence>
<comment type="caution">
    <text evidence="2">The sequence shown here is derived from an EMBL/GenBank/DDBJ whole genome shotgun (WGS) entry which is preliminary data.</text>
</comment>
<evidence type="ECO:0000256" key="1">
    <source>
        <dbReference type="SAM" id="MobiDB-lite"/>
    </source>
</evidence>
<reference evidence="3" key="1">
    <citation type="journal article" date="2018" name="Gigascience">
        <title>Genome assembly of the Pink Ipe (Handroanthus impetiginosus, Bignoniaceae), a highly valued, ecologically keystone Neotropical timber forest tree.</title>
        <authorList>
            <person name="Silva-Junior O.B."/>
            <person name="Grattapaglia D."/>
            <person name="Novaes E."/>
            <person name="Collevatti R.G."/>
        </authorList>
    </citation>
    <scope>NUCLEOTIDE SEQUENCE [LARGE SCALE GENOMIC DNA]</scope>
    <source>
        <strain evidence="3">cv. UFG-1</strain>
    </source>
</reference>
<dbReference type="PANTHER" id="PTHR38542:SF2">
    <property type="entry name" value="REPLICATION FACTOR A C-TERMINAL DOMAIN-CONTAINING PROTEIN"/>
    <property type="match status" value="1"/>
</dbReference>
<dbReference type="PANTHER" id="PTHR38542">
    <property type="entry name" value="OS04G0450500 PROTEIN"/>
    <property type="match status" value="1"/>
</dbReference>
<dbReference type="AlphaFoldDB" id="A0A2G9I6T9"/>
<accession>A0A2G9I6T9</accession>